<protein>
    <recommendedName>
        <fullName evidence="3">Metallo-beta-lactamase domain-containing protein 1</fullName>
    </recommendedName>
    <alternativeName>
        <fullName evidence="4">Endoribonuclease MBLAC1</fullName>
    </alternativeName>
</protein>
<dbReference type="EMBL" id="MHNF01000051">
    <property type="protein sequence ID" value="OGZ39606.1"/>
    <property type="molecule type" value="Genomic_DNA"/>
</dbReference>
<evidence type="ECO:0000256" key="1">
    <source>
        <dbReference type="ARBA" id="ARBA00004514"/>
    </source>
</evidence>
<dbReference type="Gene3D" id="3.60.15.10">
    <property type="entry name" value="Ribonuclease Z/Hydroxyacylglutathione hydrolase-like"/>
    <property type="match status" value="1"/>
</dbReference>
<evidence type="ECO:0000256" key="2">
    <source>
        <dbReference type="ARBA" id="ARBA00011738"/>
    </source>
</evidence>
<evidence type="ECO:0000256" key="3">
    <source>
        <dbReference type="ARBA" id="ARBA00014856"/>
    </source>
</evidence>
<gene>
    <name evidence="8" type="ORF">A3B04_01630</name>
</gene>
<dbReference type="SMART" id="SM00849">
    <property type="entry name" value="Lactamase_B"/>
    <property type="match status" value="1"/>
</dbReference>
<evidence type="ECO:0000313" key="9">
    <source>
        <dbReference type="Proteomes" id="UP000177126"/>
    </source>
</evidence>
<feature type="domain" description="Metallo-beta-lactamase" evidence="7">
    <location>
        <begin position="23"/>
        <end position="177"/>
    </location>
</feature>
<evidence type="ECO:0000313" key="8">
    <source>
        <dbReference type="EMBL" id="OGZ39606.1"/>
    </source>
</evidence>
<dbReference type="InterPro" id="IPR036866">
    <property type="entry name" value="RibonucZ/Hydroxyglut_hydro"/>
</dbReference>
<dbReference type="Pfam" id="PF00753">
    <property type="entry name" value="Lactamase_B"/>
    <property type="match status" value="1"/>
</dbReference>
<comment type="subcellular location">
    <subcellularLocation>
        <location evidence="1">Cytoplasm</location>
        <location evidence="1">Cytosol</location>
    </subcellularLocation>
</comment>
<dbReference type="GO" id="GO:0005829">
    <property type="term" value="C:cytosol"/>
    <property type="evidence" value="ECO:0007669"/>
    <property type="project" value="UniProtKB-SubCell"/>
</dbReference>
<evidence type="ECO:0000256" key="4">
    <source>
        <dbReference type="ARBA" id="ARBA00032988"/>
    </source>
</evidence>
<dbReference type="InterPro" id="IPR001279">
    <property type="entry name" value="Metallo-B-lactamas"/>
</dbReference>
<comment type="function">
    <text evidence="6">Endoribonuclease that catalyzes the hydrolysis of histone-coding pre-mRNA 3'-end. Involved in histone pre-mRNA processing during the S-phase of the cell cycle, which is required for entering/progressing through S-phase. Cleaves histone pre-mRNA at a major and a minor cleavage site after the 5'-ACCCA-3' and the 5'-ACCCACA-3' sequence, respectively, and located downstream of the stem-loop. May require the presence of the HDE element located at the histone pre-RNA 3'-end to avoid non-specific cleavage.</text>
</comment>
<accession>A0A1G2FNB8</accession>
<dbReference type="Proteomes" id="UP000177126">
    <property type="component" value="Unassembled WGS sequence"/>
</dbReference>
<organism evidence="8 9">
    <name type="scientific">Candidatus Portnoybacteria bacterium RIFCSPLOWO2_02_FULL_39_11</name>
    <dbReference type="NCBI Taxonomy" id="1802001"/>
    <lineage>
        <taxon>Bacteria</taxon>
        <taxon>Candidatus Portnoyibacteriota</taxon>
    </lineage>
</organism>
<dbReference type="CDD" id="cd07711">
    <property type="entry name" value="MBLAC1-like_MBL-fold"/>
    <property type="match status" value="1"/>
</dbReference>
<evidence type="ECO:0000256" key="5">
    <source>
        <dbReference type="ARBA" id="ARBA00044690"/>
    </source>
</evidence>
<name>A0A1G2FNB8_9BACT</name>
<reference evidence="8 9" key="1">
    <citation type="journal article" date="2016" name="Nat. Commun.">
        <title>Thousands of microbial genomes shed light on interconnected biogeochemical processes in an aquifer system.</title>
        <authorList>
            <person name="Anantharaman K."/>
            <person name="Brown C.T."/>
            <person name="Hug L.A."/>
            <person name="Sharon I."/>
            <person name="Castelle C.J."/>
            <person name="Probst A.J."/>
            <person name="Thomas B.C."/>
            <person name="Singh A."/>
            <person name="Wilkins M.J."/>
            <person name="Karaoz U."/>
            <person name="Brodie E.L."/>
            <person name="Williams K.H."/>
            <person name="Hubbard S.S."/>
            <person name="Banfield J.F."/>
        </authorList>
    </citation>
    <scope>NUCLEOTIDE SEQUENCE [LARGE SCALE GENOMIC DNA]</scope>
</reference>
<comment type="catalytic activity">
    <reaction evidence="5">
        <text>a ribonucleotidyl-ribonucleotide-RNA + H2O = a 3'-end ribonucleotide-RNA + a 5'-end 5'-phospho-ribonucleoside-RNA + H(+)</text>
        <dbReference type="Rhea" id="RHEA:68096"/>
        <dbReference type="Rhea" id="RHEA-COMP:15179"/>
        <dbReference type="Rhea" id="RHEA-COMP:17355"/>
        <dbReference type="Rhea" id="RHEA-COMP:17428"/>
        <dbReference type="ChEBI" id="CHEBI:15377"/>
        <dbReference type="ChEBI" id="CHEBI:15378"/>
        <dbReference type="ChEBI" id="CHEBI:74896"/>
        <dbReference type="ChEBI" id="CHEBI:138282"/>
        <dbReference type="ChEBI" id="CHEBI:173118"/>
    </reaction>
    <physiologicalReaction direction="left-to-right" evidence="5">
        <dbReference type="Rhea" id="RHEA:68097"/>
    </physiologicalReaction>
</comment>
<dbReference type="SUPFAM" id="SSF56281">
    <property type="entry name" value="Metallo-hydrolase/oxidoreductase"/>
    <property type="match status" value="1"/>
</dbReference>
<comment type="caution">
    <text evidence="8">The sequence shown here is derived from an EMBL/GenBank/DDBJ whole genome shotgun (WGS) entry which is preliminary data.</text>
</comment>
<sequence length="183" mass="20596">MAEVKVLIEGYTTADSAGEEKTCATITLIKDGDNKIIVDPGVLENQKMLVDKLKEEGLSVSDINIVFITHSHLDHYRNIGMFSEAKTLEYYGLWDKNTVRDWQEQFSEDIKIIKTPGHSYDGLTLLVKTTDGIVAICGDVFWKKNFPENDPYATDGEKLKSSRKLVLESADWIIPGHAGRYKV</sequence>
<dbReference type="AlphaFoldDB" id="A0A1G2FNB8"/>
<proteinExistence type="predicted"/>
<dbReference type="PANTHER" id="PTHR23200">
    <property type="entry name" value="METALLO-BETA-LACTAMASE DOMAIN-CONTAINING PROTEIN 1"/>
    <property type="match status" value="1"/>
</dbReference>
<dbReference type="InterPro" id="IPR039344">
    <property type="entry name" value="MBLAC1"/>
</dbReference>
<evidence type="ECO:0000256" key="6">
    <source>
        <dbReference type="ARBA" id="ARBA00045869"/>
    </source>
</evidence>
<evidence type="ECO:0000259" key="7">
    <source>
        <dbReference type="SMART" id="SM00849"/>
    </source>
</evidence>
<dbReference type="PANTHER" id="PTHR23200:SF48">
    <property type="entry name" value="METALLO-BETA-LACTAMASE DOMAIN-CONTAINING PROTEIN 1"/>
    <property type="match status" value="1"/>
</dbReference>
<comment type="subunit">
    <text evidence="2">Homodimer.</text>
</comment>